<feature type="non-terminal residue" evidence="2">
    <location>
        <position position="537"/>
    </location>
</feature>
<feature type="compositionally biased region" description="Gly residues" evidence="1">
    <location>
        <begin position="427"/>
        <end position="468"/>
    </location>
</feature>
<reference evidence="2" key="2">
    <citation type="journal article" date="2023" name="Commun. Biol.">
        <title>Intrasexual cuticular hydrocarbon dimorphism in a wasp sheds light on hydrocarbon biosynthesis genes in Hymenoptera.</title>
        <authorList>
            <person name="Moris V.C."/>
            <person name="Podsiadlowski L."/>
            <person name="Martin S."/>
            <person name="Oeyen J.P."/>
            <person name="Donath A."/>
            <person name="Petersen M."/>
            <person name="Wilbrandt J."/>
            <person name="Misof B."/>
            <person name="Liedtke D."/>
            <person name="Thamm M."/>
            <person name="Scheiner R."/>
            <person name="Schmitt T."/>
            <person name="Niehuis O."/>
        </authorList>
    </citation>
    <scope>NUCLEOTIDE SEQUENCE</scope>
    <source>
        <strain evidence="2">GBR_01_08_01A</strain>
    </source>
</reference>
<keyword evidence="3" id="KW-1185">Reference proteome</keyword>
<dbReference type="Proteomes" id="UP001258017">
    <property type="component" value="Unassembled WGS sequence"/>
</dbReference>
<feature type="region of interest" description="Disordered" evidence="1">
    <location>
        <begin position="400"/>
        <end position="471"/>
    </location>
</feature>
<feature type="compositionally biased region" description="Low complexity" evidence="1">
    <location>
        <begin position="236"/>
        <end position="249"/>
    </location>
</feature>
<gene>
    <name evidence="2" type="ORF">KPH14_013086</name>
</gene>
<feature type="compositionally biased region" description="Polar residues" evidence="1">
    <location>
        <begin position="176"/>
        <end position="199"/>
    </location>
</feature>
<feature type="compositionally biased region" description="Polar residues" evidence="1">
    <location>
        <begin position="211"/>
        <end position="230"/>
    </location>
</feature>
<reference evidence="2" key="1">
    <citation type="submission" date="2021-08" db="EMBL/GenBank/DDBJ databases">
        <authorList>
            <person name="Misof B."/>
            <person name="Oliver O."/>
            <person name="Podsiadlowski L."/>
            <person name="Donath A."/>
            <person name="Peters R."/>
            <person name="Mayer C."/>
            <person name="Rust J."/>
            <person name="Gunkel S."/>
            <person name="Lesny P."/>
            <person name="Martin S."/>
            <person name="Oeyen J.P."/>
            <person name="Petersen M."/>
            <person name="Panagiotis P."/>
            <person name="Wilbrandt J."/>
            <person name="Tanja T."/>
        </authorList>
    </citation>
    <scope>NUCLEOTIDE SEQUENCE</scope>
    <source>
        <strain evidence="2">GBR_01_08_01A</strain>
        <tissue evidence="2">Thorax + abdomen</tissue>
    </source>
</reference>
<dbReference type="EMBL" id="JAIFRP010004605">
    <property type="protein sequence ID" value="KAK2574863.1"/>
    <property type="molecule type" value="Genomic_DNA"/>
</dbReference>
<comment type="caution">
    <text evidence="2">The sequence shown here is derived from an EMBL/GenBank/DDBJ whole genome shotgun (WGS) entry which is preliminary data.</text>
</comment>
<protein>
    <submittedName>
        <fullName evidence="2">Uncharacterized protein</fullName>
    </submittedName>
</protein>
<feature type="compositionally biased region" description="Low complexity" evidence="1">
    <location>
        <begin position="257"/>
        <end position="280"/>
    </location>
</feature>
<evidence type="ECO:0000256" key="1">
    <source>
        <dbReference type="SAM" id="MobiDB-lite"/>
    </source>
</evidence>
<name>A0AAD9VHK6_9HYME</name>
<evidence type="ECO:0000313" key="2">
    <source>
        <dbReference type="EMBL" id="KAK2574863.1"/>
    </source>
</evidence>
<feature type="compositionally biased region" description="Basic and acidic residues" evidence="1">
    <location>
        <begin position="401"/>
        <end position="421"/>
    </location>
</feature>
<feature type="compositionally biased region" description="Low complexity" evidence="1">
    <location>
        <begin position="200"/>
        <end position="210"/>
    </location>
</feature>
<proteinExistence type="predicted"/>
<evidence type="ECO:0000313" key="3">
    <source>
        <dbReference type="Proteomes" id="UP001258017"/>
    </source>
</evidence>
<organism evidence="2 3">
    <name type="scientific">Odynerus spinipes</name>
    <dbReference type="NCBI Taxonomy" id="1348599"/>
    <lineage>
        <taxon>Eukaryota</taxon>
        <taxon>Metazoa</taxon>
        <taxon>Ecdysozoa</taxon>
        <taxon>Arthropoda</taxon>
        <taxon>Hexapoda</taxon>
        <taxon>Insecta</taxon>
        <taxon>Pterygota</taxon>
        <taxon>Neoptera</taxon>
        <taxon>Endopterygota</taxon>
        <taxon>Hymenoptera</taxon>
        <taxon>Apocrita</taxon>
        <taxon>Aculeata</taxon>
        <taxon>Vespoidea</taxon>
        <taxon>Vespidae</taxon>
        <taxon>Eumeninae</taxon>
        <taxon>Odynerus</taxon>
    </lineage>
</organism>
<feature type="region of interest" description="Disordered" evidence="1">
    <location>
        <begin position="174"/>
        <end position="285"/>
    </location>
</feature>
<sequence length="537" mass="58195">MTSSFSSSQTSTTSSSISRLMSQSRAIDKSLADKFIKEWENLNVSKTRGRSGESIFDEKHETLFRGDEYDDTMLVNFNRRYFHEQIFKAFETDPLSTAYSLAWTLCLTCFATLNDDKRSETTKESEYIKTWFPFILLHRMLVRCGKIVNEVNDAASGPPSPPYESTADVAAGFPHSKTTANSARPTTNVPTGDNGDNSGTAAATAATATASSKSPIHTNVVASPQSTTRIATGFLSSTSTSSATTTTNNDRFDDDNTGSMLATSTTTAATASTHTDASPSESHADIAVETSRVVSKIDATSNLKADATNGENQHARGKSQSYDTNAKKTNANSSGILSDVLFTTKELRIADDRYYELHRAIIDAKTTSERSAIYQRECTDFLNSLLFKRLATNTPYGFYESFRKSEGNENETKRSRVDKSTLADGRSGSGGSGGGGAGGSGIGGDGNGGASGGDSGRGGGGSGGGIGVGFKERRRNDDGEIWLRYVNRMTDLRDKRRLIYAFKRFQSHEALRSNVEHILRDRWSVLTQSRDYSDSVV</sequence>
<accession>A0AAD9VHK6</accession>
<feature type="region of interest" description="Disordered" evidence="1">
    <location>
        <begin position="304"/>
        <end position="326"/>
    </location>
</feature>
<dbReference type="AlphaFoldDB" id="A0AAD9VHK6"/>